<dbReference type="AlphaFoldDB" id="A0A5A7P7W8"/>
<sequence>MQKIHNVKPAIFISKGSLIFSNTVKQGSYLISFNNKNFVNGYKQTNSSLSFLSSSFGPGFFFLARFLLTFFSSSSSSWPDLISPPGPSPNSSRSLKRVSHFVEPEGKISRSSKRAKFSGPGSHPFSRFCCGSAFPSSFKAKDSIFTGLRCSSPPLTRLELFQIAQRVKIRTEKVRNIKKGKGLSNRRLRWRWIVRRESDKKNNWCGRHGKKGERLFLLNFPPEEIN</sequence>
<proteinExistence type="predicted"/>
<gene>
    <name evidence="1" type="ORF">STAS_04587</name>
</gene>
<comment type="caution">
    <text evidence="1">The sequence shown here is derived from an EMBL/GenBank/DDBJ whole genome shotgun (WGS) entry which is preliminary data.</text>
</comment>
<accession>A0A5A7P7W8</accession>
<dbReference type="Proteomes" id="UP000325081">
    <property type="component" value="Unassembled WGS sequence"/>
</dbReference>
<evidence type="ECO:0000313" key="1">
    <source>
        <dbReference type="EMBL" id="GER28771.1"/>
    </source>
</evidence>
<organism evidence="1 2">
    <name type="scientific">Striga asiatica</name>
    <name type="common">Asiatic witchweed</name>
    <name type="synonym">Buchnera asiatica</name>
    <dbReference type="NCBI Taxonomy" id="4170"/>
    <lineage>
        <taxon>Eukaryota</taxon>
        <taxon>Viridiplantae</taxon>
        <taxon>Streptophyta</taxon>
        <taxon>Embryophyta</taxon>
        <taxon>Tracheophyta</taxon>
        <taxon>Spermatophyta</taxon>
        <taxon>Magnoliopsida</taxon>
        <taxon>eudicotyledons</taxon>
        <taxon>Gunneridae</taxon>
        <taxon>Pentapetalae</taxon>
        <taxon>asterids</taxon>
        <taxon>lamiids</taxon>
        <taxon>Lamiales</taxon>
        <taxon>Orobanchaceae</taxon>
        <taxon>Buchnereae</taxon>
        <taxon>Striga</taxon>
    </lineage>
</organism>
<reference evidence="2" key="1">
    <citation type="journal article" date="2019" name="Curr. Biol.">
        <title>Genome Sequence of Striga asiatica Provides Insight into the Evolution of Plant Parasitism.</title>
        <authorList>
            <person name="Yoshida S."/>
            <person name="Kim S."/>
            <person name="Wafula E.K."/>
            <person name="Tanskanen J."/>
            <person name="Kim Y.M."/>
            <person name="Honaas L."/>
            <person name="Yang Z."/>
            <person name="Spallek T."/>
            <person name="Conn C.E."/>
            <person name="Ichihashi Y."/>
            <person name="Cheong K."/>
            <person name="Cui S."/>
            <person name="Der J.P."/>
            <person name="Gundlach H."/>
            <person name="Jiao Y."/>
            <person name="Hori C."/>
            <person name="Ishida J.K."/>
            <person name="Kasahara H."/>
            <person name="Kiba T."/>
            <person name="Kim M.S."/>
            <person name="Koo N."/>
            <person name="Laohavisit A."/>
            <person name="Lee Y.H."/>
            <person name="Lumba S."/>
            <person name="McCourt P."/>
            <person name="Mortimer J.C."/>
            <person name="Mutuku J.M."/>
            <person name="Nomura T."/>
            <person name="Sasaki-Sekimoto Y."/>
            <person name="Seto Y."/>
            <person name="Wang Y."/>
            <person name="Wakatake T."/>
            <person name="Sakakibara H."/>
            <person name="Demura T."/>
            <person name="Yamaguchi S."/>
            <person name="Yoneyama K."/>
            <person name="Manabe R.I."/>
            <person name="Nelson D.C."/>
            <person name="Schulman A.H."/>
            <person name="Timko M.P."/>
            <person name="dePamphilis C.W."/>
            <person name="Choi D."/>
            <person name="Shirasu K."/>
        </authorList>
    </citation>
    <scope>NUCLEOTIDE SEQUENCE [LARGE SCALE GENOMIC DNA]</scope>
    <source>
        <strain evidence="2">cv. UVA1</strain>
    </source>
</reference>
<name>A0A5A7P7W8_STRAF</name>
<evidence type="ECO:0000313" key="2">
    <source>
        <dbReference type="Proteomes" id="UP000325081"/>
    </source>
</evidence>
<keyword evidence="2" id="KW-1185">Reference proteome</keyword>
<dbReference type="EMBL" id="BKCP01003002">
    <property type="protein sequence ID" value="GER28771.1"/>
    <property type="molecule type" value="Genomic_DNA"/>
</dbReference>
<protein>
    <submittedName>
        <fullName evidence="1">Serine/threonine-protein phosphatase 2A activator2</fullName>
    </submittedName>
</protein>